<keyword evidence="3 6" id="KW-0812">Transmembrane</keyword>
<dbReference type="OrthoDB" id="5772680at2"/>
<evidence type="ECO:0000259" key="7">
    <source>
        <dbReference type="Pfam" id="PF04024"/>
    </source>
</evidence>
<comment type="subcellular location">
    <subcellularLocation>
        <location evidence="1">Cell membrane</location>
        <topology evidence="1">Single-pass membrane protein</topology>
    </subcellularLocation>
</comment>
<feature type="transmembrane region" description="Helical" evidence="6">
    <location>
        <begin position="321"/>
        <end position="339"/>
    </location>
</feature>
<keyword evidence="2" id="KW-1003">Cell membrane</keyword>
<dbReference type="RefSeq" id="WP_073416284.1">
    <property type="nucleotide sequence ID" value="NZ_FQWC01000004.1"/>
</dbReference>
<reference evidence="11" key="1">
    <citation type="submission" date="2016-11" db="EMBL/GenBank/DDBJ databases">
        <authorList>
            <person name="Varghese N."/>
            <person name="Submissions S."/>
        </authorList>
    </citation>
    <scope>NUCLEOTIDE SEQUENCE [LARGE SCALE GENOMIC DNA]</scope>
    <source>
        <strain evidence="11">DSM 17963</strain>
    </source>
</reference>
<evidence type="ECO:0000313" key="11">
    <source>
        <dbReference type="Proteomes" id="UP000184071"/>
    </source>
</evidence>
<keyword evidence="4 6" id="KW-1133">Transmembrane helix</keyword>
<sequence length="577" mass="65535">MNKTVNINLGGMFFHIDEDAYLKLSRYFDAIKRSLNNSSGQDEIIKDIEMRVSELLTEKQKSEKHVVGLKDVDEVIAVMGQPEDYRIEDEENTNQSFNNYSGRSHKKLYRDKENGMIGGVATGLAHYFGIEAVWVKIVFLIFVFAGFGTGILAYFVLWIVTPEAVTTSEKLEMTGEPVTISNIEKKVREEIESLSDKFKNADYDKMGNQVKSGAERISSSFGDFIMTVFKIFAKFLGVVLIMSGIATLIMLLIGVFTLGTNAFVDFPWQNFIEAGNFTEYPIWSFGLLMLFAVGIPFFFLTLLGFKLLSPNLKSIGNITKYTLLAVWIIAVAIAISFGIKQATEISRDNKVVEKKIITITPKDTLHVKFRYNDYYAKDLYRHGDFEFVQDSAGNDLIYSTDVRLHVLRTDEASPYIQIEKSARGNSLTNAKKRAEKINFKYQINGNHLILDNYFLTDVKNKFRGQEVDVFLYLPQGQLFKPDASIQEYDDTDDNFFDLHFSGNYNYKVEGSKIKCLNCPADEMDDEDHDGDYNEENHIEKDTVNEVSIKVNGKEILNGKKTNGKLTTDKNGVIIKIN</sequence>
<dbReference type="Pfam" id="PF22744">
    <property type="entry name" value="Toast-rack_PspC-Cterm"/>
    <property type="match status" value="1"/>
</dbReference>
<keyword evidence="5 6" id="KW-0472">Membrane</keyword>
<dbReference type="Proteomes" id="UP000184071">
    <property type="component" value="Unassembled WGS sequence"/>
</dbReference>
<dbReference type="STRING" id="370979.SAMN05443663_104189"/>
<proteinExistence type="predicted"/>
<dbReference type="InterPro" id="IPR052027">
    <property type="entry name" value="PspC"/>
</dbReference>
<organism evidence="10 11">
    <name type="scientific">Flavobacterium defluvii</name>
    <dbReference type="NCBI Taxonomy" id="370979"/>
    <lineage>
        <taxon>Bacteria</taxon>
        <taxon>Pseudomonadati</taxon>
        <taxon>Bacteroidota</taxon>
        <taxon>Flavobacteriia</taxon>
        <taxon>Flavobacteriales</taxon>
        <taxon>Flavobacteriaceae</taxon>
        <taxon>Flavobacterium</taxon>
    </lineage>
</organism>
<dbReference type="PANTHER" id="PTHR33885">
    <property type="entry name" value="PHAGE SHOCK PROTEIN C"/>
    <property type="match status" value="1"/>
</dbReference>
<evidence type="ECO:0000256" key="1">
    <source>
        <dbReference type="ARBA" id="ARBA00004162"/>
    </source>
</evidence>
<dbReference type="EMBL" id="FQWC01000004">
    <property type="protein sequence ID" value="SHG88212.1"/>
    <property type="molecule type" value="Genomic_DNA"/>
</dbReference>
<keyword evidence="11" id="KW-1185">Reference proteome</keyword>
<feature type="transmembrane region" description="Helical" evidence="6">
    <location>
        <begin position="113"/>
        <end position="130"/>
    </location>
</feature>
<evidence type="ECO:0000313" key="10">
    <source>
        <dbReference type="EMBL" id="SHG88212.1"/>
    </source>
</evidence>
<feature type="transmembrane region" description="Helical" evidence="6">
    <location>
        <begin position="136"/>
        <end position="160"/>
    </location>
</feature>
<dbReference type="InterPro" id="IPR054321">
    <property type="entry name" value="PspC-rel_TM"/>
</dbReference>
<feature type="domain" description="PspC-related ToastRack" evidence="9">
    <location>
        <begin position="388"/>
        <end position="520"/>
    </location>
</feature>
<dbReference type="GO" id="GO:0005886">
    <property type="term" value="C:plasma membrane"/>
    <property type="evidence" value="ECO:0007669"/>
    <property type="project" value="UniProtKB-SubCell"/>
</dbReference>
<evidence type="ECO:0000256" key="2">
    <source>
        <dbReference type="ARBA" id="ARBA00022475"/>
    </source>
</evidence>
<name>A0A1M5NFF8_9FLAO</name>
<dbReference type="PANTHER" id="PTHR33885:SF3">
    <property type="entry name" value="PHAGE SHOCK PROTEIN C"/>
    <property type="match status" value="1"/>
</dbReference>
<feature type="domain" description="PspC-related transmembrane region" evidence="8">
    <location>
        <begin position="204"/>
        <end position="344"/>
    </location>
</feature>
<dbReference type="AlphaFoldDB" id="A0A1M5NFF8"/>
<feature type="transmembrane region" description="Helical" evidence="6">
    <location>
        <begin position="235"/>
        <end position="260"/>
    </location>
</feature>
<evidence type="ECO:0000256" key="3">
    <source>
        <dbReference type="ARBA" id="ARBA00022692"/>
    </source>
</evidence>
<dbReference type="Pfam" id="PF22571">
    <property type="entry name" value="LiaI-LiaF-TM_PspC"/>
    <property type="match status" value="1"/>
</dbReference>
<dbReference type="Pfam" id="PF04024">
    <property type="entry name" value="PspC"/>
    <property type="match status" value="1"/>
</dbReference>
<evidence type="ECO:0000256" key="5">
    <source>
        <dbReference type="ARBA" id="ARBA00023136"/>
    </source>
</evidence>
<evidence type="ECO:0000259" key="8">
    <source>
        <dbReference type="Pfam" id="PF22571"/>
    </source>
</evidence>
<accession>A0A1M5NFF8</accession>
<evidence type="ECO:0000256" key="4">
    <source>
        <dbReference type="ARBA" id="ARBA00022989"/>
    </source>
</evidence>
<protein>
    <submittedName>
        <fullName evidence="10">Phage shock protein C (PspC) family protein</fullName>
    </submittedName>
</protein>
<evidence type="ECO:0000259" key="9">
    <source>
        <dbReference type="Pfam" id="PF22744"/>
    </source>
</evidence>
<gene>
    <name evidence="10" type="ORF">SAMN05443663_104189</name>
</gene>
<dbReference type="InterPro" id="IPR054319">
    <property type="entry name" value="PspC-rel_ToastRack"/>
</dbReference>
<feature type="domain" description="Phage shock protein PspC N-terminal" evidence="7">
    <location>
        <begin position="106"/>
        <end position="164"/>
    </location>
</feature>
<evidence type="ECO:0000256" key="6">
    <source>
        <dbReference type="SAM" id="Phobius"/>
    </source>
</evidence>
<feature type="transmembrane region" description="Helical" evidence="6">
    <location>
        <begin position="280"/>
        <end position="309"/>
    </location>
</feature>
<dbReference type="InterPro" id="IPR007168">
    <property type="entry name" value="Phageshock_PspC_N"/>
</dbReference>